<comment type="caution">
    <text evidence="3">The sequence shown here is derived from an EMBL/GenBank/DDBJ whole genome shotgun (WGS) entry which is preliminary data.</text>
</comment>
<protein>
    <submittedName>
        <fullName evidence="3">Chorismate mutase</fullName>
    </submittedName>
</protein>
<dbReference type="PANTHER" id="PTHR43018">
    <property type="entry name" value="PHOSPHO-2-DEHYDRO-3-DEOXYHEPTONATE ALDOLASE"/>
    <property type="match status" value="1"/>
</dbReference>
<evidence type="ECO:0000313" key="3">
    <source>
        <dbReference type="EMBL" id="TKI90596.1"/>
    </source>
</evidence>
<sequence length="53" mass="5681">PTAKAALAIGADAVMAEVHPDPAVALSDSAQQMDIPEFHRFMDELKGFKNKLS</sequence>
<dbReference type="Pfam" id="PF00793">
    <property type="entry name" value="DAHP_synth_1"/>
    <property type="match status" value="1"/>
</dbReference>
<dbReference type="InterPro" id="IPR013785">
    <property type="entry name" value="Aldolase_TIM"/>
</dbReference>
<gene>
    <name evidence="3" type="ORF">FC695_34110</name>
</gene>
<dbReference type="SUPFAM" id="SSF51569">
    <property type="entry name" value="Aldolase"/>
    <property type="match status" value="1"/>
</dbReference>
<accession>A0A9X9F2U7</accession>
<organism evidence="3 4">
    <name type="scientific">Bacillus cereus</name>
    <dbReference type="NCBI Taxonomy" id="1396"/>
    <lineage>
        <taxon>Bacteria</taxon>
        <taxon>Bacillati</taxon>
        <taxon>Bacillota</taxon>
        <taxon>Bacilli</taxon>
        <taxon>Bacillales</taxon>
        <taxon>Bacillaceae</taxon>
        <taxon>Bacillus</taxon>
        <taxon>Bacillus cereus group</taxon>
    </lineage>
</organism>
<evidence type="ECO:0000259" key="2">
    <source>
        <dbReference type="Pfam" id="PF00793"/>
    </source>
</evidence>
<dbReference type="Proteomes" id="UP000308444">
    <property type="component" value="Unassembled WGS sequence"/>
</dbReference>
<evidence type="ECO:0000313" key="4">
    <source>
        <dbReference type="Proteomes" id="UP000308444"/>
    </source>
</evidence>
<proteinExistence type="predicted"/>
<dbReference type="AlphaFoldDB" id="A0A9X9F2U7"/>
<dbReference type="InterPro" id="IPR006218">
    <property type="entry name" value="DAHP1/KDSA"/>
</dbReference>
<reference evidence="3 4" key="1">
    <citation type="journal article" date="2019" name="Environ. Microbiol.">
        <title>An active ?-lactamase is a part of an orchestrated cell wall stress resistance network of Bacillus subtilis and related rhizosphere species.</title>
        <authorList>
            <person name="Bucher T."/>
            <person name="Keren-Paz A."/>
            <person name="Hausser J."/>
            <person name="Olender T."/>
            <person name="Cytryn E."/>
            <person name="Kolodkin-Gal I."/>
        </authorList>
    </citation>
    <scope>NUCLEOTIDE SEQUENCE [LARGE SCALE GENOMIC DNA]</scope>
    <source>
        <strain evidence="3 4">I32</strain>
    </source>
</reference>
<dbReference type="PANTHER" id="PTHR43018:SF1">
    <property type="entry name" value="PROTEIN AROA(G)"/>
    <property type="match status" value="1"/>
</dbReference>
<name>A0A9X9F2U7_BACCE</name>
<keyword evidence="1" id="KW-0808">Transferase</keyword>
<dbReference type="InterPro" id="IPR052899">
    <property type="entry name" value="Class-I_DAHP_synthase"/>
</dbReference>
<feature type="non-terminal residue" evidence="3">
    <location>
        <position position="1"/>
    </location>
</feature>
<evidence type="ECO:0000256" key="1">
    <source>
        <dbReference type="ARBA" id="ARBA00022679"/>
    </source>
</evidence>
<dbReference type="Gene3D" id="3.20.20.70">
    <property type="entry name" value="Aldolase class I"/>
    <property type="match status" value="1"/>
</dbReference>
<dbReference type="EMBL" id="SZOH01003406">
    <property type="protein sequence ID" value="TKI90596.1"/>
    <property type="molecule type" value="Genomic_DNA"/>
</dbReference>
<dbReference type="GO" id="GO:0016740">
    <property type="term" value="F:transferase activity"/>
    <property type="evidence" value="ECO:0007669"/>
    <property type="project" value="UniProtKB-KW"/>
</dbReference>
<feature type="domain" description="DAHP synthetase I/KDSA" evidence="2">
    <location>
        <begin position="2"/>
        <end position="48"/>
    </location>
</feature>